<organism evidence="6 7">
    <name type="scientific">Sporichthya brevicatena</name>
    <dbReference type="NCBI Taxonomy" id="171442"/>
    <lineage>
        <taxon>Bacteria</taxon>
        <taxon>Bacillati</taxon>
        <taxon>Actinomycetota</taxon>
        <taxon>Actinomycetes</taxon>
        <taxon>Sporichthyales</taxon>
        <taxon>Sporichthyaceae</taxon>
        <taxon>Sporichthya</taxon>
    </lineage>
</organism>
<evidence type="ECO:0000256" key="4">
    <source>
        <dbReference type="PROSITE-ProRule" id="PRU00335"/>
    </source>
</evidence>
<accession>A0ABN1G2U8</accession>
<proteinExistence type="predicted"/>
<comment type="caution">
    <text evidence="6">The sequence shown here is derived from an EMBL/GenBank/DDBJ whole genome shotgun (WGS) entry which is preliminary data.</text>
</comment>
<gene>
    <name evidence="6" type="ORF">GCM10009547_00150</name>
</gene>
<keyword evidence="2 4" id="KW-0238">DNA-binding</keyword>
<dbReference type="InterPro" id="IPR009057">
    <property type="entry name" value="Homeodomain-like_sf"/>
</dbReference>
<keyword evidence="1" id="KW-0805">Transcription regulation</keyword>
<dbReference type="InterPro" id="IPR036271">
    <property type="entry name" value="Tet_transcr_reg_TetR-rel_C_sf"/>
</dbReference>
<evidence type="ECO:0000256" key="1">
    <source>
        <dbReference type="ARBA" id="ARBA00023015"/>
    </source>
</evidence>
<dbReference type="SUPFAM" id="SSF46689">
    <property type="entry name" value="Homeodomain-like"/>
    <property type="match status" value="1"/>
</dbReference>
<evidence type="ECO:0000256" key="3">
    <source>
        <dbReference type="ARBA" id="ARBA00023163"/>
    </source>
</evidence>
<dbReference type="PROSITE" id="PS50977">
    <property type="entry name" value="HTH_TETR_2"/>
    <property type="match status" value="1"/>
</dbReference>
<evidence type="ECO:0000256" key="2">
    <source>
        <dbReference type="ARBA" id="ARBA00023125"/>
    </source>
</evidence>
<evidence type="ECO:0000313" key="6">
    <source>
        <dbReference type="EMBL" id="GAA0602716.1"/>
    </source>
</evidence>
<dbReference type="SUPFAM" id="SSF48498">
    <property type="entry name" value="Tetracyclin repressor-like, C-terminal domain"/>
    <property type="match status" value="1"/>
</dbReference>
<dbReference type="Pfam" id="PF00440">
    <property type="entry name" value="TetR_N"/>
    <property type="match status" value="1"/>
</dbReference>
<dbReference type="Gene3D" id="1.10.10.60">
    <property type="entry name" value="Homeodomain-like"/>
    <property type="match status" value="1"/>
</dbReference>
<name>A0ABN1G2U8_9ACTN</name>
<feature type="DNA-binding region" description="H-T-H motif" evidence="4">
    <location>
        <begin position="40"/>
        <end position="59"/>
    </location>
</feature>
<dbReference type="InterPro" id="IPR001647">
    <property type="entry name" value="HTH_TetR"/>
</dbReference>
<dbReference type="RefSeq" id="WP_344600281.1">
    <property type="nucleotide sequence ID" value="NZ_BAAAHE010000001.1"/>
</dbReference>
<keyword evidence="3" id="KW-0804">Transcription</keyword>
<dbReference type="PANTHER" id="PTHR30055:SF234">
    <property type="entry name" value="HTH-TYPE TRANSCRIPTIONAL REGULATOR BETI"/>
    <property type="match status" value="1"/>
</dbReference>
<dbReference type="Gene3D" id="1.10.357.10">
    <property type="entry name" value="Tetracycline Repressor, domain 2"/>
    <property type="match status" value="1"/>
</dbReference>
<sequence length="203" mass="22749">MSSPARARTDRRRTGPATRSDLLEATKRLLAGGAPVATLRVDQIVAEAGMGRATFYLHFKDKSELMAALAEDQVAWRDQIGAEVLADPELTRESVHLLMRTIVGQWAENWGVLAAIIEVAEYDTAMATIWKTAMGEVTEKAAEQFRLRWENQPGDSPDPDMIAELFTWMFERSCHQLLRDPSRADSVAAGMTDIIWRVLDYRA</sequence>
<dbReference type="EMBL" id="BAAAHE010000001">
    <property type="protein sequence ID" value="GAA0602716.1"/>
    <property type="molecule type" value="Genomic_DNA"/>
</dbReference>
<dbReference type="PANTHER" id="PTHR30055">
    <property type="entry name" value="HTH-TYPE TRANSCRIPTIONAL REGULATOR RUTR"/>
    <property type="match status" value="1"/>
</dbReference>
<reference evidence="6 7" key="1">
    <citation type="journal article" date="2019" name="Int. J. Syst. Evol. Microbiol.">
        <title>The Global Catalogue of Microorganisms (GCM) 10K type strain sequencing project: providing services to taxonomists for standard genome sequencing and annotation.</title>
        <authorList>
            <consortium name="The Broad Institute Genomics Platform"/>
            <consortium name="The Broad Institute Genome Sequencing Center for Infectious Disease"/>
            <person name="Wu L."/>
            <person name="Ma J."/>
        </authorList>
    </citation>
    <scope>NUCLEOTIDE SEQUENCE [LARGE SCALE GENOMIC DNA]</scope>
    <source>
        <strain evidence="6 7">JCM 10671</strain>
    </source>
</reference>
<protein>
    <submittedName>
        <fullName evidence="6">TetR/AcrR family transcriptional regulator</fullName>
    </submittedName>
</protein>
<dbReference type="Proteomes" id="UP001500957">
    <property type="component" value="Unassembled WGS sequence"/>
</dbReference>
<dbReference type="InterPro" id="IPR050109">
    <property type="entry name" value="HTH-type_TetR-like_transc_reg"/>
</dbReference>
<feature type="domain" description="HTH tetR-type" evidence="5">
    <location>
        <begin position="16"/>
        <end position="77"/>
    </location>
</feature>
<evidence type="ECO:0000313" key="7">
    <source>
        <dbReference type="Proteomes" id="UP001500957"/>
    </source>
</evidence>
<evidence type="ECO:0000259" key="5">
    <source>
        <dbReference type="PROSITE" id="PS50977"/>
    </source>
</evidence>
<keyword evidence="7" id="KW-1185">Reference proteome</keyword>